<dbReference type="Proteomes" id="UP000277464">
    <property type="component" value="Chromosome"/>
</dbReference>
<protein>
    <submittedName>
        <fullName evidence="1">Uncharacterized protein</fullName>
    </submittedName>
</protein>
<proteinExistence type="predicted"/>
<dbReference type="RefSeq" id="WP_126511195.1">
    <property type="nucleotide sequence ID" value="NZ_LR134270.1"/>
</dbReference>
<dbReference type="AlphaFoldDB" id="A0A7Z9CZG4"/>
<reference evidence="1 2" key="1">
    <citation type="submission" date="2018-12" db="EMBL/GenBank/DDBJ databases">
        <authorList>
            <consortium name="Pathogen Informatics"/>
        </authorList>
    </citation>
    <scope>NUCLEOTIDE SEQUENCE [LARGE SCALE GENOMIC DNA]</scope>
    <source>
        <strain evidence="1 2">NCTC8196</strain>
    </source>
</reference>
<evidence type="ECO:0000313" key="1">
    <source>
        <dbReference type="EMBL" id="VED76605.1"/>
    </source>
</evidence>
<evidence type="ECO:0000313" key="2">
    <source>
        <dbReference type="Proteomes" id="UP000277464"/>
    </source>
</evidence>
<dbReference type="EMBL" id="LR134270">
    <property type="protein sequence ID" value="VED76605.1"/>
    <property type="molecule type" value="Genomic_DNA"/>
</dbReference>
<sequence>MRVKSIGFSISNPNPNVNTADVMEAFIRASTREHNRIDYTRRILISDVNDDYYYGLVVTFRNQKKNCKSQFTGGKFQLKIEDLAGNDKLANFNFFLIKKSNLTGLYMYHRGSCSLNNLFSHFQTISNEFIREQNAKEVKALGDKPKQKEIIAVNKKYKDRLSFQIMTNKDDIKKILGQFKEIKKTIFKFNYIDFKGGPMTALEPFANTTTIDMTFNAGDKTKIQALSQHMYDIYKQMGGIVKARVTAVDHAGFEKVIDFMNCPTFFESYDFDTIAEKVDGLTSDNYTTNPIFGMIKDEILNGANRYAFI</sequence>
<organism evidence="1 2">
    <name type="scientific">Escherichia marmotae</name>
    <dbReference type="NCBI Taxonomy" id="1499973"/>
    <lineage>
        <taxon>Bacteria</taxon>
        <taxon>Pseudomonadati</taxon>
        <taxon>Pseudomonadota</taxon>
        <taxon>Gammaproteobacteria</taxon>
        <taxon>Enterobacterales</taxon>
        <taxon>Enterobacteriaceae</taxon>
        <taxon>Escherichia</taxon>
    </lineage>
</organism>
<accession>A0A7Z9CZG4</accession>
<gene>
    <name evidence="1" type="ORF">NCTC8196_01816</name>
</gene>
<name>A0A7Z9CZG4_9ESCH</name>